<comment type="pathway">
    <text evidence="1 12">One-carbon metabolism; tetrahydrofolate interconversion.</text>
</comment>
<evidence type="ECO:0000256" key="4">
    <source>
        <dbReference type="ARBA" id="ARBA00022605"/>
    </source>
</evidence>
<evidence type="ECO:0000256" key="8">
    <source>
        <dbReference type="ARBA" id="ARBA00023002"/>
    </source>
</evidence>
<dbReference type="EMBL" id="UZVY01000001">
    <property type="protein sequence ID" value="VDR42125.1"/>
    <property type="molecule type" value="Genomic_DNA"/>
</dbReference>
<dbReference type="PANTHER" id="PTHR48099">
    <property type="entry name" value="C-1-TETRAHYDROFOLATE SYNTHASE, CYTOPLASMIC-RELATED"/>
    <property type="match status" value="1"/>
</dbReference>
<dbReference type="GO" id="GO:0004488">
    <property type="term" value="F:methylenetetrahydrofolate dehydrogenase (NADP+) activity"/>
    <property type="evidence" value="ECO:0007669"/>
    <property type="project" value="UniProtKB-UniRule"/>
</dbReference>
<dbReference type="UniPathway" id="UPA00193"/>
<dbReference type="PRINTS" id="PR00085">
    <property type="entry name" value="THFDHDRGNASE"/>
</dbReference>
<dbReference type="Gene3D" id="3.40.50.10860">
    <property type="entry name" value="Leucine Dehydrogenase, chain A, domain 1"/>
    <property type="match status" value="1"/>
</dbReference>
<keyword evidence="3 12" id="KW-0554">One-carbon metabolism</keyword>
<dbReference type="InterPro" id="IPR000672">
    <property type="entry name" value="THF_DH/CycHdrlase"/>
</dbReference>
<dbReference type="GO" id="GO:0005829">
    <property type="term" value="C:cytosol"/>
    <property type="evidence" value="ECO:0007669"/>
    <property type="project" value="TreeGrafter"/>
</dbReference>
<evidence type="ECO:0000256" key="9">
    <source>
        <dbReference type="ARBA" id="ARBA00023102"/>
    </source>
</evidence>
<dbReference type="CDD" id="cd01080">
    <property type="entry name" value="NAD_bind_m-THF_DH_Cyclohyd"/>
    <property type="match status" value="1"/>
</dbReference>
<dbReference type="InterPro" id="IPR036291">
    <property type="entry name" value="NAD(P)-bd_dom_sf"/>
</dbReference>
<accession>A0A3P8L7E0</accession>
<dbReference type="RefSeq" id="WP_126118349.1">
    <property type="nucleotide sequence ID" value="NZ_CP101806.1"/>
</dbReference>
<comment type="subunit">
    <text evidence="2 12">Homodimer.</text>
</comment>
<keyword evidence="9 12" id="KW-0368">Histidine biosynthesis</keyword>
<comment type="caution">
    <text evidence="12">Lacks conserved residue(s) required for the propagation of feature annotation.</text>
</comment>
<evidence type="ECO:0000313" key="17">
    <source>
        <dbReference type="Proteomes" id="UP000280036"/>
    </source>
</evidence>
<dbReference type="Proteomes" id="UP001058569">
    <property type="component" value="Chromosome"/>
</dbReference>
<keyword evidence="8 12" id="KW-0560">Oxidoreductase</keyword>
<evidence type="ECO:0000259" key="13">
    <source>
        <dbReference type="Pfam" id="PF00763"/>
    </source>
</evidence>
<evidence type="ECO:0000256" key="1">
    <source>
        <dbReference type="ARBA" id="ARBA00004777"/>
    </source>
</evidence>
<evidence type="ECO:0000256" key="3">
    <source>
        <dbReference type="ARBA" id="ARBA00022563"/>
    </source>
</evidence>
<gene>
    <name evidence="12 16" type="primary">folD</name>
    <name evidence="16" type="ORF">NCTC10126_00624</name>
    <name evidence="15" type="ORF">NPA07_04560</name>
</gene>
<reference evidence="16 17" key="1">
    <citation type="submission" date="2018-12" db="EMBL/GenBank/DDBJ databases">
        <authorList>
            <consortium name="Pathogen Informatics"/>
        </authorList>
    </citation>
    <scope>NUCLEOTIDE SEQUENCE [LARGE SCALE GENOMIC DNA]</scope>
    <source>
        <strain evidence="16 17">NCTC10126</strain>
    </source>
</reference>
<evidence type="ECO:0000313" key="18">
    <source>
        <dbReference type="Proteomes" id="UP001058569"/>
    </source>
</evidence>
<dbReference type="GO" id="GO:0004477">
    <property type="term" value="F:methenyltetrahydrofolate cyclohydrolase activity"/>
    <property type="evidence" value="ECO:0007669"/>
    <property type="project" value="UniProtKB-UniRule"/>
</dbReference>
<feature type="binding site" evidence="12">
    <location>
        <begin position="164"/>
        <end position="166"/>
    </location>
    <ligand>
        <name>NADP(+)</name>
        <dbReference type="ChEBI" id="CHEBI:58349"/>
    </ligand>
</feature>
<comment type="function">
    <text evidence="12">Catalyzes the oxidation of 5,10-methylenetetrahydrofolate to 5,10-methenyltetrahydrofolate and then the hydrolysis of 5,10-methenyltetrahydrofolate to 10-formyltetrahydrofolate.</text>
</comment>
<evidence type="ECO:0000313" key="16">
    <source>
        <dbReference type="EMBL" id="VDR42125.1"/>
    </source>
</evidence>
<dbReference type="InterPro" id="IPR020630">
    <property type="entry name" value="THF_DH/CycHdrlase_cat_dom"/>
</dbReference>
<dbReference type="GO" id="GO:0035999">
    <property type="term" value="P:tetrahydrofolate interconversion"/>
    <property type="evidence" value="ECO:0007669"/>
    <property type="project" value="UniProtKB-UniRule"/>
</dbReference>
<evidence type="ECO:0000256" key="7">
    <source>
        <dbReference type="ARBA" id="ARBA00022857"/>
    </source>
</evidence>
<dbReference type="SUPFAM" id="SSF51735">
    <property type="entry name" value="NAD(P)-binding Rossmann-fold domains"/>
    <property type="match status" value="1"/>
</dbReference>
<keyword evidence="5 12" id="KW-0658">Purine biosynthesis</keyword>
<evidence type="ECO:0000256" key="11">
    <source>
        <dbReference type="ARBA" id="ARBA00023268"/>
    </source>
</evidence>
<dbReference type="InterPro" id="IPR020867">
    <property type="entry name" value="THF_DH/CycHdrlase_CS"/>
</dbReference>
<dbReference type="EC" id="1.5.1.5" evidence="12"/>
<dbReference type="GO" id="GO:0006164">
    <property type="term" value="P:purine nucleotide biosynthetic process"/>
    <property type="evidence" value="ECO:0007669"/>
    <property type="project" value="UniProtKB-KW"/>
</dbReference>
<dbReference type="GO" id="GO:0000105">
    <property type="term" value="P:L-histidine biosynthetic process"/>
    <property type="evidence" value="ECO:0007669"/>
    <property type="project" value="UniProtKB-KW"/>
</dbReference>
<dbReference type="Pfam" id="PF00763">
    <property type="entry name" value="THF_DHG_CYH"/>
    <property type="match status" value="1"/>
</dbReference>
<feature type="binding site" evidence="12">
    <location>
        <position position="228"/>
    </location>
    <ligand>
        <name>NADP(+)</name>
        <dbReference type="ChEBI" id="CHEBI:58349"/>
    </ligand>
</feature>
<dbReference type="GO" id="GO:0009086">
    <property type="term" value="P:methionine biosynthetic process"/>
    <property type="evidence" value="ECO:0007669"/>
    <property type="project" value="UniProtKB-KW"/>
</dbReference>
<dbReference type="InterPro" id="IPR020631">
    <property type="entry name" value="THF_DH/CycHdrlase_NAD-bd_dom"/>
</dbReference>
<dbReference type="EC" id="3.5.4.9" evidence="12"/>
<evidence type="ECO:0000256" key="2">
    <source>
        <dbReference type="ARBA" id="ARBA00011738"/>
    </source>
</evidence>
<evidence type="ECO:0000256" key="10">
    <source>
        <dbReference type="ARBA" id="ARBA00023167"/>
    </source>
</evidence>
<evidence type="ECO:0000256" key="12">
    <source>
        <dbReference type="HAMAP-Rule" id="MF_01576"/>
    </source>
</evidence>
<proteinExistence type="inferred from homology"/>
<comment type="similarity">
    <text evidence="12">Belongs to the tetrahydrofolate dehydrogenase/cyclohydrolase family.</text>
</comment>
<evidence type="ECO:0000256" key="6">
    <source>
        <dbReference type="ARBA" id="ARBA00022801"/>
    </source>
</evidence>
<organism evidence="16 17">
    <name type="scientific">Mycoplasmopsis caviae</name>
    <dbReference type="NCBI Taxonomy" id="55603"/>
    <lineage>
        <taxon>Bacteria</taxon>
        <taxon>Bacillati</taxon>
        <taxon>Mycoplasmatota</taxon>
        <taxon>Mycoplasmoidales</taxon>
        <taxon>Metamycoplasmataceae</taxon>
        <taxon>Mycoplasmopsis</taxon>
    </lineage>
</organism>
<protein>
    <recommendedName>
        <fullName evidence="12">Bifunctional protein FolD</fullName>
    </recommendedName>
    <domain>
        <recommendedName>
            <fullName evidence="12">Methylenetetrahydrofolate dehydrogenase</fullName>
            <ecNumber evidence="12">1.5.1.5</ecNumber>
        </recommendedName>
    </domain>
    <domain>
        <recommendedName>
            <fullName evidence="12">Methenyltetrahydrofolate cyclohydrolase</fullName>
            <ecNumber evidence="12">3.5.4.9</ecNumber>
        </recommendedName>
    </domain>
</protein>
<dbReference type="AlphaFoldDB" id="A0A3P8L7E0"/>
<dbReference type="OrthoDB" id="9803580at2"/>
<dbReference type="PANTHER" id="PTHR48099:SF5">
    <property type="entry name" value="C-1-TETRAHYDROFOLATE SYNTHASE, CYTOPLASMIC"/>
    <property type="match status" value="1"/>
</dbReference>
<reference evidence="15" key="2">
    <citation type="submission" date="2022-07" db="EMBL/GenBank/DDBJ databases">
        <title>Complete genome of Mycoplasma caviae type strain G122.</title>
        <authorList>
            <person name="Spergser J."/>
        </authorList>
    </citation>
    <scope>NUCLEOTIDE SEQUENCE</scope>
    <source>
        <strain evidence="15">G122</strain>
    </source>
</reference>
<keyword evidence="7 12" id="KW-0521">NADP</keyword>
<keyword evidence="6 12" id="KW-0378">Hydrolase</keyword>
<feature type="domain" description="Tetrahydrofolate dehydrogenase/cyclohydrolase catalytic" evidence="13">
    <location>
        <begin position="4"/>
        <end position="117"/>
    </location>
</feature>
<comment type="catalytic activity">
    <reaction evidence="12">
        <text>(6R)-5,10-methenyltetrahydrofolate + H2O = (6R)-10-formyltetrahydrofolate + H(+)</text>
        <dbReference type="Rhea" id="RHEA:23700"/>
        <dbReference type="ChEBI" id="CHEBI:15377"/>
        <dbReference type="ChEBI" id="CHEBI:15378"/>
        <dbReference type="ChEBI" id="CHEBI:57455"/>
        <dbReference type="ChEBI" id="CHEBI:195366"/>
        <dbReference type="EC" id="3.5.4.9"/>
    </reaction>
</comment>
<sequence>MKILDGKSLAKKRTEELIVQFKDIREKLGRKPILSIIQVGDNPASTQYIKNKMKKAEELGVEAIHHHFPADIRQKDLLKKLDVINEKADGIIIQLPLPKESATQVILDSVRIEKDIDGLCTRNAFNFYNQTDDFTLVPATALGILDLLHSYKVELYEKRVAVIGRSILVGKPTAFLLKQEGCNVSTYNRNTGIKGVESADIVVVAAGEAKLLKKANVKEGAVVIDVGANWVEEDGQKVLYGDVDIETMPNHLSAFAPVPGGVGPMTIVSLFSNLAKSIIHVHRL</sequence>
<keyword evidence="11 12" id="KW-0511">Multifunctional enzyme</keyword>
<comment type="catalytic activity">
    <reaction evidence="12">
        <text>(6R)-5,10-methylene-5,6,7,8-tetrahydrofolate + NADP(+) = (6R)-5,10-methenyltetrahydrofolate + NADPH</text>
        <dbReference type="Rhea" id="RHEA:22812"/>
        <dbReference type="ChEBI" id="CHEBI:15636"/>
        <dbReference type="ChEBI" id="CHEBI:57455"/>
        <dbReference type="ChEBI" id="CHEBI:57783"/>
        <dbReference type="ChEBI" id="CHEBI:58349"/>
        <dbReference type="EC" id="1.5.1.5"/>
    </reaction>
</comment>
<feature type="domain" description="Tetrahydrofolate dehydrogenase/cyclohydrolase NAD(P)-binding" evidence="14">
    <location>
        <begin position="138"/>
        <end position="278"/>
    </location>
</feature>
<dbReference type="HAMAP" id="MF_01576">
    <property type="entry name" value="THF_DHG_CYH"/>
    <property type="match status" value="1"/>
</dbReference>
<evidence type="ECO:0000259" key="14">
    <source>
        <dbReference type="Pfam" id="PF02882"/>
    </source>
</evidence>
<evidence type="ECO:0000256" key="5">
    <source>
        <dbReference type="ARBA" id="ARBA00022755"/>
    </source>
</evidence>
<keyword evidence="10 12" id="KW-0486">Methionine biosynthesis</keyword>
<name>A0A3P8L7E0_9BACT</name>
<keyword evidence="18" id="KW-1185">Reference proteome</keyword>
<keyword evidence="4 12" id="KW-0028">Amino-acid biosynthesis</keyword>
<dbReference type="Gene3D" id="3.40.50.720">
    <property type="entry name" value="NAD(P)-binding Rossmann-like Domain"/>
    <property type="match status" value="1"/>
</dbReference>
<dbReference type="FunFam" id="3.40.50.10860:FF:000005">
    <property type="entry name" value="C-1-tetrahydrofolate synthase, cytoplasmic, putative"/>
    <property type="match status" value="1"/>
</dbReference>
<dbReference type="EMBL" id="CP101806">
    <property type="protein sequence ID" value="UUD35049.1"/>
    <property type="molecule type" value="Genomic_DNA"/>
</dbReference>
<evidence type="ECO:0000313" key="15">
    <source>
        <dbReference type="EMBL" id="UUD35049.1"/>
    </source>
</evidence>
<dbReference type="Proteomes" id="UP000280036">
    <property type="component" value="Unassembled WGS sequence"/>
</dbReference>
<dbReference type="PROSITE" id="PS00767">
    <property type="entry name" value="THF_DHG_CYH_2"/>
    <property type="match status" value="1"/>
</dbReference>
<dbReference type="InterPro" id="IPR046346">
    <property type="entry name" value="Aminoacid_DH-like_N_sf"/>
</dbReference>
<dbReference type="Pfam" id="PF02882">
    <property type="entry name" value="THF_DHG_CYH_C"/>
    <property type="match status" value="1"/>
</dbReference>
<dbReference type="SUPFAM" id="SSF53223">
    <property type="entry name" value="Aminoacid dehydrogenase-like, N-terminal domain"/>
    <property type="match status" value="1"/>
</dbReference>